<evidence type="ECO:0000256" key="1">
    <source>
        <dbReference type="SAM" id="Coils"/>
    </source>
</evidence>
<feature type="coiled-coil region" evidence="1">
    <location>
        <begin position="202"/>
        <end position="571"/>
    </location>
</feature>
<dbReference type="AlphaFoldDB" id="A0A8H9LY10"/>
<gene>
    <name evidence="2" type="ORF">GCM10007157_35410</name>
</gene>
<name>A0A8H9LY10_9GAMM</name>
<evidence type="ECO:0000313" key="2">
    <source>
        <dbReference type="EMBL" id="GGW41986.1"/>
    </source>
</evidence>
<comment type="caution">
    <text evidence="2">The sequence shown here is derived from an EMBL/GenBank/DDBJ whole genome shotgun (WGS) entry which is preliminary data.</text>
</comment>
<proteinExistence type="predicted"/>
<dbReference type="RefSeq" id="WP_096923258.1">
    <property type="nucleotide sequence ID" value="NZ_BMXN01000042.1"/>
</dbReference>
<protein>
    <submittedName>
        <fullName evidence="2">Uncharacterized protein</fullName>
    </submittedName>
</protein>
<organism evidence="2 3">
    <name type="scientific">Vreelandella hamiltonii</name>
    <dbReference type="NCBI Taxonomy" id="502829"/>
    <lineage>
        <taxon>Bacteria</taxon>
        <taxon>Pseudomonadati</taxon>
        <taxon>Pseudomonadota</taxon>
        <taxon>Gammaproteobacteria</taxon>
        <taxon>Oceanospirillales</taxon>
        <taxon>Halomonadaceae</taxon>
        <taxon>Vreelandella</taxon>
    </lineage>
</organism>
<accession>A0A8H9LY10</accession>
<keyword evidence="1" id="KW-0175">Coiled coil</keyword>
<dbReference type="EMBL" id="BMXN01000042">
    <property type="protein sequence ID" value="GGW41986.1"/>
    <property type="molecule type" value="Genomic_DNA"/>
</dbReference>
<keyword evidence="3" id="KW-1185">Reference proteome</keyword>
<evidence type="ECO:0000313" key="3">
    <source>
        <dbReference type="Proteomes" id="UP000623776"/>
    </source>
</evidence>
<reference evidence="3" key="1">
    <citation type="journal article" date="2019" name="Int. J. Syst. Evol. Microbiol.">
        <title>The Global Catalogue of Microorganisms (GCM) 10K type strain sequencing project: providing services to taxonomists for standard genome sequencing and annotation.</title>
        <authorList>
            <consortium name="The Broad Institute Genomics Platform"/>
            <consortium name="The Broad Institute Genome Sequencing Center for Infectious Disease"/>
            <person name="Wu L."/>
            <person name="Ma J."/>
        </authorList>
    </citation>
    <scope>NUCLEOTIDE SEQUENCE [LARGE SCALE GENOMIC DNA]</scope>
    <source>
        <strain evidence="3">KCTC 22154</strain>
    </source>
</reference>
<dbReference type="Proteomes" id="UP000623776">
    <property type="component" value="Unassembled WGS sequence"/>
</dbReference>
<sequence>MSLAVYIGTEKFRDTREGDASAEPAHAVTLGDIATGFSHDTTEGQPALLLSVFTEEALSALEHWLKSDAERTCTIAWPHPSAWLAASLQHANRPKEALWQWSYQADLLVKLYKRKRKQVTLEGYLPNVATVALLPWVAQLTLAQTAPLYRLMAHQLTQEDSLLQQAYSYLKASSGHVANWQQPAVDVVEQSLQQLAHEHQQRDTLKATTESAQAELSHAQQENSQLGEQLATLQQQCNDTQAKHDATQKRLEETTQRLSEKSAQLLETEHAKDTLASQLTEQQATNTQLRQQLDEQQQAATRKANELAKLQDHTYGVEQENAALLEQLMKVQEALEENILANQAQQADLEEKETKLNWLRKKTKSQQARLDERKAELSQLKGDHKKAQQALEKQLAEQTKAAQAQQDAYKALSQASQEALQQVEQQLAQAQQEANALAAAHQAELEQAEENAAKAQQQAQHRKEQLLQEQALLIEQLHQTQEQFRLEAQDKQQLQDTLQTLQKQHQTAQQSLDKLTQAHQKAVKQAEKKDAQANVKYQQLQQEQQLIVAQLHEVQEQLVKTTENAQHYKKQADSRQKTINVLKQEQQLMQHQYESVTQWLRASGHRNAAAAYRYSRPFKRALPQQVATIQQSSFFDAQWYCEQYPDVKTSGMEPAEHYLKFGATEGRNPSDKFDTYFYLCEYADVAISGQNPLLHYLRYGQHEERLPARPQQQLPAPAQP</sequence>